<dbReference type="KEGG" id="pnd:Pla175_21580"/>
<organism evidence="4 5">
    <name type="scientific">Pirellulimonas nuda</name>
    <dbReference type="NCBI Taxonomy" id="2528009"/>
    <lineage>
        <taxon>Bacteria</taxon>
        <taxon>Pseudomonadati</taxon>
        <taxon>Planctomycetota</taxon>
        <taxon>Planctomycetia</taxon>
        <taxon>Pirellulales</taxon>
        <taxon>Lacipirellulaceae</taxon>
        <taxon>Pirellulimonas</taxon>
    </lineage>
</organism>
<dbReference type="EC" id="1.4.99.6" evidence="4"/>
<reference evidence="4 5" key="1">
    <citation type="submission" date="2019-02" db="EMBL/GenBank/DDBJ databases">
        <title>Deep-cultivation of Planctomycetes and their phenomic and genomic characterization uncovers novel biology.</title>
        <authorList>
            <person name="Wiegand S."/>
            <person name="Jogler M."/>
            <person name="Boedeker C."/>
            <person name="Pinto D."/>
            <person name="Vollmers J."/>
            <person name="Rivas-Marin E."/>
            <person name="Kohn T."/>
            <person name="Peeters S.H."/>
            <person name="Heuer A."/>
            <person name="Rast P."/>
            <person name="Oberbeckmann S."/>
            <person name="Bunk B."/>
            <person name="Jeske O."/>
            <person name="Meyerdierks A."/>
            <person name="Storesund J.E."/>
            <person name="Kallscheuer N."/>
            <person name="Luecker S."/>
            <person name="Lage O.M."/>
            <person name="Pohl T."/>
            <person name="Merkel B.J."/>
            <person name="Hornburger P."/>
            <person name="Mueller R.-W."/>
            <person name="Bruemmer F."/>
            <person name="Labrenz M."/>
            <person name="Spormann A.M."/>
            <person name="Op den Camp H."/>
            <person name="Overmann J."/>
            <person name="Amann R."/>
            <person name="Jetten M.S.M."/>
            <person name="Mascher T."/>
            <person name="Medema M.H."/>
            <person name="Devos D.P."/>
            <person name="Kaster A.-K."/>
            <person name="Ovreas L."/>
            <person name="Rohde M."/>
            <person name="Galperin M.Y."/>
            <person name="Jogler C."/>
        </authorList>
    </citation>
    <scope>NUCLEOTIDE SEQUENCE [LARGE SCALE GENOMIC DNA]</scope>
    <source>
        <strain evidence="4 5">Pla175</strain>
    </source>
</reference>
<keyword evidence="2" id="KW-0472">Membrane</keyword>
<sequence>MSERSAIVIGGGLIGCCSAYYLAKLGWRVRLLERQRIGAGASHGNCGFVCPSHVMPLAAPGAVTATLRTMLGRDSPIALRLPPSRSLVAWLTRFAGQCNEGAMARSAAGRHALLAASAPLYRQMLEEERIDCQWQDDGLLVVYSSPQKFEAFGPMAALLAEKYGVESAPYPGDNVKVLEPALRAGLAGGWHFRGDSHVRPDRLLAGLKGALARLEVDVSEGVAVQQMVVAGGRLQRLETSQGPLTADACVLATGAEAPAFARPLGCRMPIQPGKGYSLTMPTPAGAPRLPMIFEEHHVAVTPFRDGLRIGSTMEFAGYDRGINQKRLALLLKSAREHLAAPPPDQFDEVWSGWRPMVYDGLPCIDRAPRAANVVVAAGNGMIGLASAPATGKLAAEIVAGLAPHVPAAPYRLARFA</sequence>
<dbReference type="Proteomes" id="UP000317429">
    <property type="component" value="Chromosome"/>
</dbReference>
<evidence type="ECO:0000256" key="1">
    <source>
        <dbReference type="ARBA" id="ARBA00023002"/>
    </source>
</evidence>
<feature type="domain" description="FAD dependent oxidoreductase" evidence="3">
    <location>
        <begin position="6"/>
        <end position="396"/>
    </location>
</feature>
<name>A0A518DBB0_9BACT</name>
<dbReference type="InterPro" id="IPR036188">
    <property type="entry name" value="FAD/NAD-bd_sf"/>
</dbReference>
<accession>A0A518DBB0</accession>
<dbReference type="EMBL" id="CP036291">
    <property type="protein sequence ID" value="QDU88775.1"/>
    <property type="molecule type" value="Genomic_DNA"/>
</dbReference>
<keyword evidence="2" id="KW-0812">Transmembrane</keyword>
<keyword evidence="2" id="KW-1133">Transmembrane helix</keyword>
<dbReference type="InterPro" id="IPR006076">
    <property type="entry name" value="FAD-dep_OxRdtase"/>
</dbReference>
<dbReference type="Gene3D" id="3.30.9.10">
    <property type="entry name" value="D-Amino Acid Oxidase, subunit A, domain 2"/>
    <property type="match status" value="1"/>
</dbReference>
<dbReference type="GO" id="GO:0016491">
    <property type="term" value="F:oxidoreductase activity"/>
    <property type="evidence" value="ECO:0007669"/>
    <property type="project" value="UniProtKB-KW"/>
</dbReference>
<gene>
    <name evidence="4" type="primary">dadA</name>
    <name evidence="4" type="ORF">Pla175_21580</name>
</gene>
<keyword evidence="1 4" id="KW-0560">Oxidoreductase</keyword>
<dbReference type="Pfam" id="PF01266">
    <property type="entry name" value="DAO"/>
    <property type="match status" value="1"/>
</dbReference>
<dbReference type="AlphaFoldDB" id="A0A518DBB0"/>
<dbReference type="PANTHER" id="PTHR13847:SF289">
    <property type="entry name" value="GLYCINE OXIDASE"/>
    <property type="match status" value="1"/>
</dbReference>
<feature type="transmembrane region" description="Helical" evidence="2">
    <location>
        <begin position="6"/>
        <end position="27"/>
    </location>
</feature>
<evidence type="ECO:0000256" key="2">
    <source>
        <dbReference type="SAM" id="Phobius"/>
    </source>
</evidence>
<protein>
    <submittedName>
        <fullName evidence="4">D-amino acid dehydrogenase small subunit</fullName>
        <ecNumber evidence="4">1.4.99.6</ecNumber>
    </submittedName>
</protein>
<dbReference type="SUPFAM" id="SSF51905">
    <property type="entry name" value="FAD/NAD(P)-binding domain"/>
    <property type="match status" value="1"/>
</dbReference>
<proteinExistence type="predicted"/>
<dbReference type="PROSITE" id="PS51257">
    <property type="entry name" value="PROKAR_LIPOPROTEIN"/>
    <property type="match status" value="1"/>
</dbReference>
<dbReference type="OrthoDB" id="9794226at2"/>
<evidence type="ECO:0000313" key="5">
    <source>
        <dbReference type="Proteomes" id="UP000317429"/>
    </source>
</evidence>
<keyword evidence="5" id="KW-1185">Reference proteome</keyword>
<evidence type="ECO:0000313" key="4">
    <source>
        <dbReference type="EMBL" id="QDU88775.1"/>
    </source>
</evidence>
<dbReference type="PANTHER" id="PTHR13847">
    <property type="entry name" value="SARCOSINE DEHYDROGENASE-RELATED"/>
    <property type="match status" value="1"/>
</dbReference>
<dbReference type="Gene3D" id="3.50.50.60">
    <property type="entry name" value="FAD/NAD(P)-binding domain"/>
    <property type="match status" value="2"/>
</dbReference>
<dbReference type="RefSeq" id="WP_145284072.1">
    <property type="nucleotide sequence ID" value="NZ_CP036291.1"/>
</dbReference>
<dbReference type="GO" id="GO:0005737">
    <property type="term" value="C:cytoplasm"/>
    <property type="evidence" value="ECO:0007669"/>
    <property type="project" value="TreeGrafter"/>
</dbReference>
<dbReference type="SUPFAM" id="SSF54373">
    <property type="entry name" value="FAD-linked reductases, C-terminal domain"/>
    <property type="match status" value="1"/>
</dbReference>
<evidence type="ECO:0000259" key="3">
    <source>
        <dbReference type="Pfam" id="PF01266"/>
    </source>
</evidence>